<dbReference type="EMBL" id="NXLQ01000041">
    <property type="protein sequence ID" value="RDU61752.1"/>
    <property type="molecule type" value="Genomic_DNA"/>
</dbReference>
<comment type="caution">
    <text evidence="1">The sequence shown here is derived from an EMBL/GenBank/DDBJ whole genome shotgun (WGS) entry which is preliminary data.</text>
</comment>
<keyword evidence="2" id="KW-1185">Reference proteome</keyword>
<sequence length="123" mass="14314">MQTNALSHQDNITQEKDTTLYPHSFLNHDNISSAFIEELASLESMQNNINYIGEILKSYIAGDYGFNVKITIDGKDIKDELYQRMLKDYRYVKDERVKKKIEEYAQANKEDRLKLTLACLAMV</sequence>
<protein>
    <submittedName>
        <fullName evidence="1">Uncharacterized protein</fullName>
    </submittedName>
</protein>
<dbReference type="Proteomes" id="UP000256379">
    <property type="component" value="Unassembled WGS sequence"/>
</dbReference>
<reference evidence="1 2" key="1">
    <citation type="submission" date="2018-04" db="EMBL/GenBank/DDBJ databases">
        <title>Novel Campyloabacter and Helicobacter Species and Strains.</title>
        <authorList>
            <person name="Mannion A.J."/>
            <person name="Shen Z."/>
            <person name="Fox J.G."/>
        </authorList>
    </citation>
    <scope>NUCLEOTIDE SEQUENCE [LARGE SCALE GENOMIC DNA]</scope>
    <source>
        <strain evidence="1 2">MIT 17-337</strain>
    </source>
</reference>
<organism evidence="1 2">
    <name type="scientific">Helicobacter didelphidarum</name>
    <dbReference type="NCBI Taxonomy" id="2040648"/>
    <lineage>
        <taxon>Bacteria</taxon>
        <taxon>Pseudomonadati</taxon>
        <taxon>Campylobacterota</taxon>
        <taxon>Epsilonproteobacteria</taxon>
        <taxon>Campylobacterales</taxon>
        <taxon>Helicobacteraceae</taxon>
        <taxon>Helicobacter</taxon>
    </lineage>
</organism>
<proteinExistence type="predicted"/>
<evidence type="ECO:0000313" key="2">
    <source>
        <dbReference type="Proteomes" id="UP000256379"/>
    </source>
</evidence>
<evidence type="ECO:0000313" key="1">
    <source>
        <dbReference type="EMBL" id="RDU61752.1"/>
    </source>
</evidence>
<dbReference type="AlphaFoldDB" id="A0A3D8I9C3"/>
<dbReference type="OrthoDB" id="9905969at2"/>
<dbReference type="RefSeq" id="WP_115543810.1">
    <property type="nucleotide sequence ID" value="NZ_NXLQ01000041.1"/>
</dbReference>
<accession>A0A3D8I9C3</accession>
<name>A0A3D8I9C3_9HELI</name>
<gene>
    <name evidence="1" type="ORF">CQA53_09780</name>
</gene>